<gene>
    <name evidence="1" type="ORF">GTP90_00725</name>
</gene>
<dbReference type="AlphaFoldDB" id="A0A845GI85"/>
<name>A0A845GI85_9BURK</name>
<comment type="caution">
    <text evidence="1">The sequence shown here is derived from an EMBL/GenBank/DDBJ whole genome shotgun (WGS) entry which is preliminary data.</text>
</comment>
<evidence type="ECO:0000313" key="2">
    <source>
        <dbReference type="Proteomes" id="UP000447355"/>
    </source>
</evidence>
<protein>
    <submittedName>
        <fullName evidence="1">Uncharacterized protein</fullName>
    </submittedName>
</protein>
<evidence type="ECO:0000313" key="1">
    <source>
        <dbReference type="EMBL" id="MYM92379.1"/>
    </source>
</evidence>
<proteinExistence type="predicted"/>
<reference evidence="1" key="1">
    <citation type="submission" date="2019-12" db="EMBL/GenBank/DDBJ databases">
        <title>Novel species isolated from a subtropical stream in China.</title>
        <authorList>
            <person name="Lu H."/>
        </authorList>
    </citation>
    <scope>NUCLEOTIDE SEQUENCE [LARGE SCALE GENOMIC DNA]</scope>
    <source>
        <strain evidence="1">FT81W</strain>
    </source>
</reference>
<dbReference type="Proteomes" id="UP000447355">
    <property type="component" value="Unassembled WGS sequence"/>
</dbReference>
<sequence length="532" mass="59125">MSDSTQAPFLLPAHAEASRGVDFLGLRAINLQMMDELLPGMNNVADRVRPFSLLAWTIWVYEEHYRGSVAGMKASEYAQFREKVEVLFIFSQRVKGLAVSGIAGADQRMEHRLTTSLRFEDMGRSQSTTIISALNYGPGLKGDNGYAIAYPSDNVSGVFFVTKAGETMAKALDAQLRAELADQHYTFLRKIDKVKLATSDVEAFAQAWRLDALRPDETSAFWHRMYPAASTRIQEQSRVATIDLISAVLERESAPMSVSDIRFAMTSAPLHALPAAVDQTRWRWRALQLRQAQRLCMEVLFGALERYIWQHGAHSSHAFAVAMSAAIARAQPSWQSESLLAARSAHYRAKAGNADALFACAMHDPQCDVVGRAQTLAGAVRALTLADDTICEALDLLVLVAVHVEHMMATPGLSKYVVHPAPSRLPLAWWAAYFRERCAWPARDFLESLIENCLVSQHLGVAASRTRADSTRMRLSIDDVGIGSLLLGEDQCWRPRLTRDRLETCLSLMFECGKIARAIGEEGEYQYRQLGV</sequence>
<accession>A0A845GI85</accession>
<organism evidence="1 2">
    <name type="scientific">Duganella vulcania</name>
    <dbReference type="NCBI Taxonomy" id="2692166"/>
    <lineage>
        <taxon>Bacteria</taxon>
        <taxon>Pseudomonadati</taxon>
        <taxon>Pseudomonadota</taxon>
        <taxon>Betaproteobacteria</taxon>
        <taxon>Burkholderiales</taxon>
        <taxon>Oxalobacteraceae</taxon>
        <taxon>Telluria group</taxon>
        <taxon>Duganella</taxon>
    </lineage>
</organism>
<dbReference type="EMBL" id="WWCX01000001">
    <property type="protein sequence ID" value="MYM92379.1"/>
    <property type="molecule type" value="Genomic_DNA"/>
</dbReference>
<dbReference type="RefSeq" id="WP_161081651.1">
    <property type="nucleotide sequence ID" value="NZ_WWCX01000001.1"/>
</dbReference>